<reference evidence="1 2" key="1">
    <citation type="submission" date="2018-09" db="EMBL/GenBank/DDBJ databases">
        <title>Metagenome Assembled Genomes from an Advanced Water Purification Facility.</title>
        <authorList>
            <person name="Stamps B.W."/>
            <person name="Spear J.R."/>
        </authorList>
    </citation>
    <scope>NUCLEOTIDE SEQUENCE [LARGE SCALE GENOMIC DNA]</scope>
    <source>
        <strain evidence="1">Bin_54_1</strain>
    </source>
</reference>
<proteinExistence type="predicted"/>
<gene>
    <name evidence="1" type="ORF">E6Q60_10160</name>
</gene>
<dbReference type="EMBL" id="SSFX01000080">
    <property type="protein sequence ID" value="TXI27284.1"/>
    <property type="molecule type" value="Genomic_DNA"/>
</dbReference>
<dbReference type="Proteomes" id="UP000321055">
    <property type="component" value="Unassembled WGS sequence"/>
</dbReference>
<sequence>MKRIVLLLFASLIVYATFFTEKDRLDREVKRLCAIDGGIKVYETVKLPAERFDQYGQISIPYKKNVKAGDEYYYESSTVYLIRGNPEMWRSHYRVYRAYDSKFLGESVGYARVGGDIPGPWHSSSYSCPDKVDITDLKKQIFVEN</sequence>
<protein>
    <submittedName>
        <fullName evidence="1">Uncharacterized protein</fullName>
    </submittedName>
</protein>
<evidence type="ECO:0000313" key="2">
    <source>
        <dbReference type="Proteomes" id="UP000321055"/>
    </source>
</evidence>
<dbReference type="AlphaFoldDB" id="A0A5C7VSU3"/>
<organism evidence="1 2">
    <name type="scientific">Nitrosomonas oligotropha</name>
    <dbReference type="NCBI Taxonomy" id="42354"/>
    <lineage>
        <taxon>Bacteria</taxon>
        <taxon>Pseudomonadati</taxon>
        <taxon>Pseudomonadota</taxon>
        <taxon>Betaproteobacteria</taxon>
        <taxon>Nitrosomonadales</taxon>
        <taxon>Nitrosomonadaceae</taxon>
        <taxon>Nitrosomonas</taxon>
    </lineage>
</organism>
<evidence type="ECO:0000313" key="1">
    <source>
        <dbReference type="EMBL" id="TXI27284.1"/>
    </source>
</evidence>
<name>A0A5C7VSU3_9PROT</name>
<comment type="caution">
    <text evidence="1">The sequence shown here is derived from an EMBL/GenBank/DDBJ whole genome shotgun (WGS) entry which is preliminary data.</text>
</comment>
<accession>A0A5C7VSU3</accession>